<proteinExistence type="predicted"/>
<dbReference type="EMBL" id="BSXS01012854">
    <property type="protein sequence ID" value="GMF03138.1"/>
    <property type="molecule type" value="Genomic_DNA"/>
</dbReference>
<comment type="caution">
    <text evidence="1">The sequence shown here is derived from an EMBL/GenBank/DDBJ whole genome shotgun (WGS) entry which is preliminary data.</text>
</comment>
<reference evidence="1" key="1">
    <citation type="submission" date="2023-04" db="EMBL/GenBank/DDBJ databases">
        <title>Ambrosiozyma monospora NBRC 10751.</title>
        <authorList>
            <person name="Ichikawa N."/>
            <person name="Sato H."/>
            <person name="Tonouchi N."/>
        </authorList>
    </citation>
    <scope>NUCLEOTIDE SEQUENCE</scope>
    <source>
        <strain evidence="1">NBRC 10751</strain>
    </source>
</reference>
<name>A0ACB5U682_AMBMO</name>
<sequence>MMRKMKRIAPPAVPVHKTLPSDSSDADATPAATDDSADIVEGSTAVKKDSNDTEGESANGTPHCELKSKQPSHRFKHPFSPAVLPIDETSATPNKSSLPSPVDNYYAHFKKERSLQEIALKNHGITSIPESTSHEVLAPKGLLYSPSIAKQLKNLVKETKAGENGANWTTFTSREASVHHLASVDETSLDSRQSPAATPRVGLLKMVVLKMRMDSSLEMMRKMIVKVMISLVLRTLMMMI</sequence>
<evidence type="ECO:0000313" key="1">
    <source>
        <dbReference type="EMBL" id="GMF03138.1"/>
    </source>
</evidence>
<protein>
    <submittedName>
        <fullName evidence="1">Unnamed protein product</fullName>
    </submittedName>
</protein>
<dbReference type="Proteomes" id="UP001165064">
    <property type="component" value="Unassembled WGS sequence"/>
</dbReference>
<accession>A0ACB5U682</accession>
<keyword evidence="2" id="KW-1185">Reference proteome</keyword>
<gene>
    <name evidence="1" type="ORF">Amon02_001168200</name>
</gene>
<evidence type="ECO:0000313" key="2">
    <source>
        <dbReference type="Proteomes" id="UP001165064"/>
    </source>
</evidence>
<organism evidence="1 2">
    <name type="scientific">Ambrosiozyma monospora</name>
    <name type="common">Yeast</name>
    <name type="synonym">Endomycopsis monosporus</name>
    <dbReference type="NCBI Taxonomy" id="43982"/>
    <lineage>
        <taxon>Eukaryota</taxon>
        <taxon>Fungi</taxon>
        <taxon>Dikarya</taxon>
        <taxon>Ascomycota</taxon>
        <taxon>Saccharomycotina</taxon>
        <taxon>Pichiomycetes</taxon>
        <taxon>Pichiales</taxon>
        <taxon>Pichiaceae</taxon>
        <taxon>Ambrosiozyma</taxon>
    </lineage>
</organism>